<dbReference type="SUPFAM" id="SSF52402">
    <property type="entry name" value="Adenine nucleotide alpha hydrolases-like"/>
    <property type="match status" value="1"/>
</dbReference>
<feature type="domain" description="Asparagine synthetase" evidence="4">
    <location>
        <begin position="235"/>
        <end position="342"/>
    </location>
</feature>
<reference evidence="5 6" key="1">
    <citation type="journal article" date="2019" name="Environ. Microbiol.">
        <title>Species interactions and distinct microbial communities in high Arctic permafrost affected cryosols are associated with the CH4 and CO2 gas fluxes.</title>
        <authorList>
            <person name="Altshuler I."/>
            <person name="Hamel J."/>
            <person name="Turney S."/>
            <person name="Magnuson E."/>
            <person name="Levesque R."/>
            <person name="Greer C."/>
            <person name="Whyte L.G."/>
        </authorList>
    </citation>
    <scope>NUCLEOTIDE SEQUENCE [LARGE SCALE GENOMIC DNA]</scope>
    <source>
        <strain evidence="5 6">E6.1</strain>
    </source>
</reference>
<dbReference type="GO" id="GO:0004066">
    <property type="term" value="F:asparagine synthase (glutamine-hydrolyzing) activity"/>
    <property type="evidence" value="ECO:0007669"/>
    <property type="project" value="UniProtKB-EC"/>
</dbReference>
<evidence type="ECO:0000256" key="2">
    <source>
        <dbReference type="ARBA" id="ARBA00012737"/>
    </source>
</evidence>
<evidence type="ECO:0000313" key="5">
    <source>
        <dbReference type="EMBL" id="TPG51758.1"/>
    </source>
</evidence>
<evidence type="ECO:0000313" key="6">
    <source>
        <dbReference type="Proteomes" id="UP000319931"/>
    </source>
</evidence>
<name>A0A502FQD6_9SPHN</name>
<dbReference type="OrthoDB" id="7053173at2"/>
<dbReference type="PANTHER" id="PTHR43284:SF1">
    <property type="entry name" value="ASPARAGINE SYNTHETASE"/>
    <property type="match status" value="1"/>
</dbReference>
<comment type="catalytic activity">
    <reaction evidence="3">
        <text>L-aspartate + L-glutamine + ATP + H2O = L-asparagine + L-glutamate + AMP + diphosphate + H(+)</text>
        <dbReference type="Rhea" id="RHEA:12228"/>
        <dbReference type="ChEBI" id="CHEBI:15377"/>
        <dbReference type="ChEBI" id="CHEBI:15378"/>
        <dbReference type="ChEBI" id="CHEBI:29985"/>
        <dbReference type="ChEBI" id="CHEBI:29991"/>
        <dbReference type="ChEBI" id="CHEBI:30616"/>
        <dbReference type="ChEBI" id="CHEBI:33019"/>
        <dbReference type="ChEBI" id="CHEBI:58048"/>
        <dbReference type="ChEBI" id="CHEBI:58359"/>
        <dbReference type="ChEBI" id="CHEBI:456215"/>
        <dbReference type="EC" id="6.3.5.4"/>
    </reaction>
</comment>
<evidence type="ECO:0000259" key="4">
    <source>
        <dbReference type="Pfam" id="PF00733"/>
    </source>
</evidence>
<protein>
    <recommendedName>
        <fullName evidence="2">asparagine synthase (glutamine-hydrolyzing)</fullName>
        <ecNumber evidence="2">6.3.5.4</ecNumber>
    </recommendedName>
</protein>
<proteinExistence type="predicted"/>
<gene>
    <name evidence="5" type="ORF">EAH76_17285</name>
</gene>
<dbReference type="Pfam" id="PF00733">
    <property type="entry name" value="Asn_synthase"/>
    <property type="match status" value="2"/>
</dbReference>
<dbReference type="InterPro" id="IPR001962">
    <property type="entry name" value="Asn_synthase"/>
</dbReference>
<dbReference type="Gene3D" id="3.40.50.620">
    <property type="entry name" value="HUPs"/>
    <property type="match status" value="2"/>
</dbReference>
<evidence type="ECO:0000256" key="1">
    <source>
        <dbReference type="ARBA" id="ARBA00005187"/>
    </source>
</evidence>
<evidence type="ECO:0000256" key="3">
    <source>
        <dbReference type="ARBA" id="ARBA00048741"/>
    </source>
</evidence>
<comment type="caution">
    <text evidence="5">The sequence shown here is derived from an EMBL/GenBank/DDBJ whole genome shotgun (WGS) entry which is preliminary data.</text>
</comment>
<dbReference type="Proteomes" id="UP000319931">
    <property type="component" value="Unassembled WGS sequence"/>
</dbReference>
<dbReference type="InterPro" id="IPR014729">
    <property type="entry name" value="Rossmann-like_a/b/a_fold"/>
</dbReference>
<accession>A0A502FQD6</accession>
<dbReference type="PANTHER" id="PTHR43284">
    <property type="entry name" value="ASPARAGINE SYNTHETASE (GLUTAMINE-HYDROLYZING)"/>
    <property type="match status" value="1"/>
</dbReference>
<dbReference type="AlphaFoldDB" id="A0A502FQD6"/>
<dbReference type="Gene3D" id="3.60.20.10">
    <property type="entry name" value="Glutamine Phosphoribosylpyrophosphate, subunit 1, domain 1"/>
    <property type="match status" value="1"/>
</dbReference>
<feature type="domain" description="Asparagine synthetase" evidence="4">
    <location>
        <begin position="460"/>
        <end position="573"/>
    </location>
</feature>
<sequence>MTAPNFLIVSGVEDPAYPGALLNAAEGMSLVFSRSGTKVWATDHVVDIGDYGVVIGHLFTRSQPSRRVFKLTPDEIFRIHGSSGSSLVRDFWGGYVAVVEATDGQVEIIRDPSGAIPVYWRSDGRRVYLATEMGRAPFSREDGLRVDADLLTAHLFQPRHGGPETCIAGVRVLIPGHAMRLRAGAPSTHVLWSPWDHATEDADPRDYDPERFRSTVLDTISALGSCFHSVLIGASGGLDSSVVGAGLASSSARICGHTMVGEDADSDERAYAERVVTAFGMAWRIDHFSLEDIDIAAPVVSHVPVPFTAHYAQAIAAARDRAMGVRPIDAFFSGNGGDNVFCLMRSATPLVDRLVTWSSPSAIIRTTFDIAHLTGADIGTILRLALSRLSKSGGSVHGSGDATFLDPRGLKRALDALVTNPWLEPPGAVRPGKLSHVRMIARAQGNDGFHSRRTHPPSIAPLLAQPIVELCLCIPSWAWISGGVDRSVARRAFRGTLPNAVLDRRSKGGPSGFMDQIYRHHERYVRASLEAGALRELGILDPAWPSTAPSISDESDPVAPRRLLSLVAAEHWARSWV</sequence>
<dbReference type="GO" id="GO:0006529">
    <property type="term" value="P:asparagine biosynthetic process"/>
    <property type="evidence" value="ECO:0007669"/>
    <property type="project" value="InterPro"/>
</dbReference>
<dbReference type="EMBL" id="RCZC01000005">
    <property type="protein sequence ID" value="TPG51758.1"/>
    <property type="molecule type" value="Genomic_DNA"/>
</dbReference>
<organism evidence="5 6">
    <name type="scientific">Sphingomonas glacialis</name>
    <dbReference type="NCBI Taxonomy" id="658225"/>
    <lineage>
        <taxon>Bacteria</taxon>
        <taxon>Pseudomonadati</taxon>
        <taxon>Pseudomonadota</taxon>
        <taxon>Alphaproteobacteria</taxon>
        <taxon>Sphingomonadales</taxon>
        <taxon>Sphingomonadaceae</taxon>
        <taxon>Sphingomonas</taxon>
    </lineage>
</organism>
<keyword evidence="6" id="KW-1185">Reference proteome</keyword>
<comment type="pathway">
    <text evidence="1">Amino-acid biosynthesis; L-asparagine biosynthesis; L-asparagine from L-aspartate (L-Gln route): step 1/1.</text>
</comment>
<dbReference type="SUPFAM" id="SSF56235">
    <property type="entry name" value="N-terminal nucleophile aminohydrolases (Ntn hydrolases)"/>
    <property type="match status" value="1"/>
</dbReference>
<dbReference type="EC" id="6.3.5.4" evidence="2"/>
<dbReference type="InterPro" id="IPR029055">
    <property type="entry name" value="Ntn_hydrolases_N"/>
</dbReference>
<dbReference type="InterPro" id="IPR051786">
    <property type="entry name" value="ASN_synthetase/amidase"/>
</dbReference>
<dbReference type="RefSeq" id="WP_140851518.1">
    <property type="nucleotide sequence ID" value="NZ_RCZC01000005.1"/>
</dbReference>